<comment type="caution">
    <text evidence="1">The sequence shown here is derived from an EMBL/GenBank/DDBJ whole genome shotgun (WGS) entry which is preliminary data.</text>
</comment>
<dbReference type="EMBL" id="JAFLWW010000006">
    <property type="protein sequence ID" value="MBT1158366.1"/>
    <property type="molecule type" value="Genomic_DNA"/>
</dbReference>
<dbReference type="Proteomes" id="UP001138921">
    <property type="component" value="Unassembled WGS sequence"/>
</dbReference>
<evidence type="ECO:0000313" key="1">
    <source>
        <dbReference type="EMBL" id="MBT1158366.1"/>
    </source>
</evidence>
<proteinExistence type="predicted"/>
<accession>A0A9X1AF13</accession>
<reference evidence="1" key="2">
    <citation type="submission" date="2021-03" db="EMBL/GenBank/DDBJ databases">
        <authorList>
            <person name="Artuso I."/>
            <person name="Turrini P."/>
            <person name="Pirolo M."/>
            <person name="Lugli G.A."/>
            <person name="Ventura M."/>
            <person name="Visca P."/>
        </authorList>
    </citation>
    <scope>NUCLEOTIDE SEQUENCE</scope>
    <source>
        <strain evidence="1">LMG 26462</strain>
    </source>
</reference>
<organism evidence="1 2">
    <name type="scientific">Aminobacter anthyllidis</name>
    <dbReference type="NCBI Taxonomy" id="1035067"/>
    <lineage>
        <taxon>Bacteria</taxon>
        <taxon>Pseudomonadati</taxon>
        <taxon>Pseudomonadota</taxon>
        <taxon>Alphaproteobacteria</taxon>
        <taxon>Hyphomicrobiales</taxon>
        <taxon>Phyllobacteriaceae</taxon>
        <taxon>Aminobacter</taxon>
    </lineage>
</organism>
<dbReference type="InterPro" id="IPR019027">
    <property type="entry name" value="Pilus_biogenesis_CpaD-related"/>
</dbReference>
<reference evidence="1" key="1">
    <citation type="journal article" date="2021" name="Microorganisms">
        <title>Phylogenomic Reconstruction and Metabolic Potential of the Genus Aminobacter.</title>
        <authorList>
            <person name="Artuso I."/>
            <person name="Turrini P."/>
            <person name="Pirolo M."/>
            <person name="Lugli G.A."/>
            <person name="Ventura M."/>
            <person name="Visca P."/>
        </authorList>
    </citation>
    <scope>NUCLEOTIDE SEQUENCE</scope>
    <source>
        <strain evidence="1">LMG 26462</strain>
    </source>
</reference>
<dbReference type="InterPro" id="IPR013361">
    <property type="entry name" value="Pilus_CpaD"/>
</dbReference>
<dbReference type="AlphaFoldDB" id="A0A9X1AF13"/>
<dbReference type="NCBIfam" id="TIGR02522">
    <property type="entry name" value="pilus_cpaD"/>
    <property type="match status" value="1"/>
</dbReference>
<protein>
    <submittedName>
        <fullName evidence="1">CpaD family pilus assembly protein</fullName>
    </submittedName>
</protein>
<gene>
    <name evidence="1" type="ORF">J1C56_22450</name>
</gene>
<evidence type="ECO:0000313" key="2">
    <source>
        <dbReference type="Proteomes" id="UP001138921"/>
    </source>
</evidence>
<dbReference type="Pfam" id="PF09476">
    <property type="entry name" value="Pilus_CpaD"/>
    <property type="match status" value="1"/>
</dbReference>
<keyword evidence="2" id="KW-1185">Reference proteome</keyword>
<name>A0A9X1AF13_9HYPH</name>
<sequence>MSGGRGMSQAIVTRSADRNRLKRSRIFRPLLAVAAVALLAGCANRDSVTVGSIPDDYRTNHPIVIAEKNQTIDIPVGASDRGITKGQKVTFEGFLQNYDRQAAPALTIMAPSGGANDVAATHAARGLMNIAMKAGVPKNRIAITSYQAEYPEASSPIRATYSAMRAQTGRCGSWPEDIANTTDNKHYANFGCSYQNNLAAQIANPADLLGPRKQTEIDAENRNVVIDQYRKPPAVWNPETFY</sequence>